<dbReference type="PANTHER" id="PTHR31008">
    <property type="entry name" value="COP1-INTERACTING PROTEIN-RELATED"/>
    <property type="match status" value="1"/>
</dbReference>
<comment type="caution">
    <text evidence="2">The sequence shown here is derived from an EMBL/GenBank/DDBJ whole genome shotgun (WGS) entry which is preliminary data.</text>
</comment>
<dbReference type="SMART" id="SM00255">
    <property type="entry name" value="TIR"/>
    <property type="match status" value="1"/>
</dbReference>
<dbReference type="PANTHER" id="PTHR31008:SF42">
    <property type="entry name" value="TMV RESISTANCE PROTEIN N-LIKE"/>
    <property type="match status" value="1"/>
</dbReference>
<protein>
    <submittedName>
        <fullName evidence="2">Toll/interleukin-1 receptor homology (TIR) domain-containing protein</fullName>
    </submittedName>
</protein>
<gene>
    <name evidence="2" type="ORF">CTI12_AA026230</name>
</gene>
<name>A0A2U1QIB9_ARTAN</name>
<dbReference type="InterPro" id="IPR000157">
    <property type="entry name" value="TIR_dom"/>
</dbReference>
<dbReference type="Proteomes" id="UP000245207">
    <property type="component" value="Unassembled WGS sequence"/>
</dbReference>
<evidence type="ECO:0000313" key="2">
    <source>
        <dbReference type="EMBL" id="PWA97771.1"/>
    </source>
</evidence>
<reference evidence="2 3" key="1">
    <citation type="journal article" date="2018" name="Mol. Plant">
        <title>The genome of Artemisia annua provides insight into the evolution of Asteraceae family and artemisinin biosynthesis.</title>
        <authorList>
            <person name="Shen Q."/>
            <person name="Zhang L."/>
            <person name="Liao Z."/>
            <person name="Wang S."/>
            <person name="Yan T."/>
            <person name="Shi P."/>
            <person name="Liu M."/>
            <person name="Fu X."/>
            <person name="Pan Q."/>
            <person name="Wang Y."/>
            <person name="Lv Z."/>
            <person name="Lu X."/>
            <person name="Zhang F."/>
            <person name="Jiang W."/>
            <person name="Ma Y."/>
            <person name="Chen M."/>
            <person name="Hao X."/>
            <person name="Li L."/>
            <person name="Tang Y."/>
            <person name="Lv G."/>
            <person name="Zhou Y."/>
            <person name="Sun X."/>
            <person name="Brodelius P.E."/>
            <person name="Rose J.K.C."/>
            <person name="Tang K."/>
        </authorList>
    </citation>
    <scope>NUCLEOTIDE SEQUENCE [LARGE SCALE GENOMIC DNA]</scope>
    <source>
        <strain evidence="3">cv. Huhao1</strain>
        <tissue evidence="2">Leaf</tissue>
    </source>
</reference>
<dbReference type="Gene3D" id="3.40.50.10140">
    <property type="entry name" value="Toll/interleukin-1 receptor homology (TIR) domain"/>
    <property type="match status" value="1"/>
</dbReference>
<dbReference type="OrthoDB" id="6078042at2759"/>
<accession>A0A2U1QIB9</accession>
<dbReference type="EMBL" id="PKPP01000102">
    <property type="protein sequence ID" value="PWA97771.1"/>
    <property type="molecule type" value="Genomic_DNA"/>
</dbReference>
<evidence type="ECO:0000313" key="3">
    <source>
        <dbReference type="Proteomes" id="UP000245207"/>
    </source>
</evidence>
<keyword evidence="2" id="KW-0675">Receptor</keyword>
<dbReference type="AlphaFoldDB" id="A0A2U1QIB9"/>
<keyword evidence="3" id="KW-1185">Reference proteome</keyword>
<sequence>MQRSISSAKNVHRSLLQYHKSPNAAIITRQQPPCDVFINHRGIDTKKNVAGLLYHHLKSLRLRPFLDSKNMKPGDRLFDNIDSAISTCKVGVAVFSPRYCQSYFCLHELARIMEAKKKVIPIFCDVKPSELIIKDDWKAPKHEIDRFQLALEEAKFTVGLDFNSSNGDWPEFLRTATEAIIQNMIELEQESNSNRS</sequence>
<dbReference type="Pfam" id="PF01582">
    <property type="entry name" value="TIR"/>
    <property type="match status" value="1"/>
</dbReference>
<evidence type="ECO:0000259" key="1">
    <source>
        <dbReference type="PROSITE" id="PS50104"/>
    </source>
</evidence>
<organism evidence="2 3">
    <name type="scientific">Artemisia annua</name>
    <name type="common">Sweet wormwood</name>
    <dbReference type="NCBI Taxonomy" id="35608"/>
    <lineage>
        <taxon>Eukaryota</taxon>
        <taxon>Viridiplantae</taxon>
        <taxon>Streptophyta</taxon>
        <taxon>Embryophyta</taxon>
        <taxon>Tracheophyta</taxon>
        <taxon>Spermatophyta</taxon>
        <taxon>Magnoliopsida</taxon>
        <taxon>eudicotyledons</taxon>
        <taxon>Gunneridae</taxon>
        <taxon>Pentapetalae</taxon>
        <taxon>asterids</taxon>
        <taxon>campanulids</taxon>
        <taxon>Asterales</taxon>
        <taxon>Asteraceae</taxon>
        <taxon>Asteroideae</taxon>
        <taxon>Anthemideae</taxon>
        <taxon>Artemisiinae</taxon>
        <taxon>Artemisia</taxon>
    </lineage>
</organism>
<feature type="domain" description="TIR" evidence="1">
    <location>
        <begin position="32"/>
        <end position="155"/>
    </location>
</feature>
<proteinExistence type="predicted"/>
<dbReference type="InterPro" id="IPR035897">
    <property type="entry name" value="Toll_tir_struct_dom_sf"/>
</dbReference>
<dbReference type="PROSITE" id="PS50104">
    <property type="entry name" value="TIR"/>
    <property type="match status" value="1"/>
</dbReference>
<dbReference type="SUPFAM" id="SSF52200">
    <property type="entry name" value="Toll/Interleukin receptor TIR domain"/>
    <property type="match status" value="1"/>
</dbReference>
<dbReference type="GO" id="GO:0007165">
    <property type="term" value="P:signal transduction"/>
    <property type="evidence" value="ECO:0007669"/>
    <property type="project" value="InterPro"/>
</dbReference>